<dbReference type="InterPro" id="IPR052560">
    <property type="entry name" value="RdDP_mobile_element"/>
</dbReference>
<dbReference type="Pfam" id="PF00078">
    <property type="entry name" value="RVT_1"/>
    <property type="match status" value="1"/>
</dbReference>
<keyword evidence="3" id="KW-1185">Reference proteome</keyword>
<dbReference type="AlphaFoldDB" id="A0AAV7NF03"/>
<dbReference type="EMBL" id="JANPWB010000012">
    <property type="protein sequence ID" value="KAJ1112938.1"/>
    <property type="molecule type" value="Genomic_DNA"/>
</dbReference>
<dbReference type="InterPro" id="IPR000477">
    <property type="entry name" value="RT_dom"/>
</dbReference>
<dbReference type="CDD" id="cd01650">
    <property type="entry name" value="RT_nLTR_like"/>
    <property type="match status" value="1"/>
</dbReference>
<evidence type="ECO:0000313" key="3">
    <source>
        <dbReference type="Proteomes" id="UP001066276"/>
    </source>
</evidence>
<evidence type="ECO:0000259" key="1">
    <source>
        <dbReference type="PROSITE" id="PS50878"/>
    </source>
</evidence>
<name>A0AAV7NF03_PLEWA</name>
<evidence type="ECO:0000313" key="2">
    <source>
        <dbReference type="EMBL" id="KAJ1112938.1"/>
    </source>
</evidence>
<proteinExistence type="predicted"/>
<feature type="domain" description="Reverse transcriptase" evidence="1">
    <location>
        <begin position="147"/>
        <end position="378"/>
    </location>
</feature>
<sequence length="524" mass="59751">MQISQHRGEKWEAATANLKDSDNSLWRMTRPLTGKKEPNPPIQGKTHLACSNRDKAEVFADTLEASFRPNQASKLAAEVEQEVAKHHLEYPPEKEATTIEECSTDEVLALAKTLKNGKAPGKEKIVNQAIKMLPDAAVVRLTEIFNACMHHQYFPNSWKEARVVVFHKAGKPLRDPANYRPISLLSGLSKLFERVILARLMDFATSKNLLAKEQFGFRKEHSTNHQLLRVVDIISHGFNINKSTGVVFLDVDKAFDRVWHKGLLYKLIKLKFPSYLVKLLSSYLSKRTFHVAKTDLALYADDVAVISQSFSEKEVAKNLKTSLSRLSEWYSDWQITLNTSKTTATLFTKKVNRKHPQILLNGEEIKWENSSSYLGVTLDFKLSWRNHIEKTCQKATTKLVALYPLLRTKSMPMQSKVRAITAIIRPTMTYASPIWSGCRPQYRKDLQRLQSKALRITAGAPIFARTADLHRDLSVEMLDDHLRKLNEAFYKGLDQKENPLIRKLADISANPFDRYPRPITALTL</sequence>
<reference evidence="2" key="1">
    <citation type="journal article" date="2022" name="bioRxiv">
        <title>Sequencing and chromosome-scale assembly of the giantPleurodeles waltlgenome.</title>
        <authorList>
            <person name="Brown T."/>
            <person name="Elewa A."/>
            <person name="Iarovenko S."/>
            <person name="Subramanian E."/>
            <person name="Araus A.J."/>
            <person name="Petzold A."/>
            <person name="Susuki M."/>
            <person name="Suzuki K.-i.T."/>
            <person name="Hayashi T."/>
            <person name="Toyoda A."/>
            <person name="Oliveira C."/>
            <person name="Osipova E."/>
            <person name="Leigh N.D."/>
            <person name="Simon A."/>
            <person name="Yun M.H."/>
        </authorList>
    </citation>
    <scope>NUCLEOTIDE SEQUENCE</scope>
    <source>
        <strain evidence="2">20211129_DDA</strain>
        <tissue evidence="2">Liver</tissue>
    </source>
</reference>
<dbReference type="PANTHER" id="PTHR36688:SF1">
    <property type="entry name" value="ENDONUCLEASE_EXONUCLEASE_PHOSPHATASE DOMAIN-CONTAINING PROTEIN"/>
    <property type="match status" value="1"/>
</dbReference>
<dbReference type="PANTHER" id="PTHR36688">
    <property type="entry name" value="ENDO/EXONUCLEASE/PHOSPHATASE DOMAIN-CONTAINING PROTEIN"/>
    <property type="match status" value="1"/>
</dbReference>
<organism evidence="2 3">
    <name type="scientific">Pleurodeles waltl</name>
    <name type="common">Iberian ribbed newt</name>
    <dbReference type="NCBI Taxonomy" id="8319"/>
    <lineage>
        <taxon>Eukaryota</taxon>
        <taxon>Metazoa</taxon>
        <taxon>Chordata</taxon>
        <taxon>Craniata</taxon>
        <taxon>Vertebrata</taxon>
        <taxon>Euteleostomi</taxon>
        <taxon>Amphibia</taxon>
        <taxon>Batrachia</taxon>
        <taxon>Caudata</taxon>
        <taxon>Salamandroidea</taxon>
        <taxon>Salamandridae</taxon>
        <taxon>Pleurodelinae</taxon>
        <taxon>Pleurodeles</taxon>
    </lineage>
</organism>
<dbReference type="Proteomes" id="UP001066276">
    <property type="component" value="Chromosome 8"/>
</dbReference>
<protein>
    <recommendedName>
        <fullName evidence="1">Reverse transcriptase domain-containing protein</fullName>
    </recommendedName>
</protein>
<dbReference type="PROSITE" id="PS50878">
    <property type="entry name" value="RT_POL"/>
    <property type="match status" value="1"/>
</dbReference>
<gene>
    <name evidence="2" type="ORF">NDU88_001198</name>
</gene>
<comment type="caution">
    <text evidence="2">The sequence shown here is derived from an EMBL/GenBank/DDBJ whole genome shotgun (WGS) entry which is preliminary data.</text>
</comment>
<accession>A0AAV7NF03</accession>